<dbReference type="InterPro" id="IPR037053">
    <property type="entry name" value="Phage_tail_collar_dom_sf"/>
</dbReference>
<sequence>MTDQDSTKPVVPLGDLVVGSIVPYGALVDAGALEAQGWLYCDGRGLRPADYPDLFAVIGTLHGGNGTSTFDLPDYRGYMLRGVDDNTGRDPDAADRTAAAPGGVAGDNVGSTQQHAAALPTTSSFDVVNAGSHTHPVSGVPTDSSSAAETGGYRSIWNDGSAETDSGGAHSHTIGGGDTETRPANAYVNFLIRYRV</sequence>
<dbReference type="RefSeq" id="WP_381827125.1">
    <property type="nucleotide sequence ID" value="NZ_JBHYTS010000027.1"/>
</dbReference>
<evidence type="ECO:0000313" key="3">
    <source>
        <dbReference type="EMBL" id="MFE1752580.1"/>
    </source>
</evidence>
<dbReference type="Proteomes" id="UP001599756">
    <property type="component" value="Unassembled WGS sequence"/>
</dbReference>
<organism evidence="3 4">
    <name type="scientific">Streptomyces anandii</name>
    <dbReference type="NCBI Taxonomy" id="285454"/>
    <lineage>
        <taxon>Bacteria</taxon>
        <taxon>Bacillati</taxon>
        <taxon>Actinomycetota</taxon>
        <taxon>Actinomycetes</taxon>
        <taxon>Kitasatosporales</taxon>
        <taxon>Streptomycetaceae</taxon>
        <taxon>Streptomyces</taxon>
    </lineage>
</organism>
<reference evidence="3 4" key="1">
    <citation type="submission" date="2024-09" db="EMBL/GenBank/DDBJ databases">
        <title>The Natural Products Discovery Center: Release of the First 8490 Sequenced Strains for Exploring Actinobacteria Biosynthetic Diversity.</title>
        <authorList>
            <person name="Kalkreuter E."/>
            <person name="Kautsar S.A."/>
            <person name="Yang D."/>
            <person name="Bader C.D."/>
            <person name="Teijaro C.N."/>
            <person name="Fluegel L."/>
            <person name="Davis C.M."/>
            <person name="Simpson J.R."/>
            <person name="Lauterbach L."/>
            <person name="Steele A.D."/>
            <person name="Gui C."/>
            <person name="Meng S."/>
            <person name="Li G."/>
            <person name="Viehrig K."/>
            <person name="Ye F."/>
            <person name="Su P."/>
            <person name="Kiefer A.F."/>
            <person name="Nichols A."/>
            <person name="Cepeda A.J."/>
            <person name="Yan W."/>
            <person name="Fan B."/>
            <person name="Jiang Y."/>
            <person name="Adhikari A."/>
            <person name="Zheng C.-J."/>
            <person name="Schuster L."/>
            <person name="Cowan T.M."/>
            <person name="Smanski M.J."/>
            <person name="Chevrette M.G."/>
            <person name="De Carvalho L.P.S."/>
            <person name="Shen B."/>
        </authorList>
    </citation>
    <scope>NUCLEOTIDE SEQUENCE [LARGE SCALE GENOMIC DNA]</scope>
    <source>
        <strain evidence="3 4">NPDC059500</strain>
    </source>
</reference>
<evidence type="ECO:0000256" key="1">
    <source>
        <dbReference type="SAM" id="MobiDB-lite"/>
    </source>
</evidence>
<evidence type="ECO:0000313" key="4">
    <source>
        <dbReference type="Proteomes" id="UP001599756"/>
    </source>
</evidence>
<feature type="domain" description="Phage tail collar" evidence="2">
    <location>
        <begin position="30"/>
        <end position="79"/>
    </location>
</feature>
<keyword evidence="4" id="KW-1185">Reference proteome</keyword>
<protein>
    <submittedName>
        <fullName evidence="3">Phage tail protein</fullName>
    </submittedName>
</protein>
<dbReference type="Pfam" id="PF07484">
    <property type="entry name" value="Collar"/>
    <property type="match status" value="1"/>
</dbReference>
<evidence type="ECO:0000259" key="2">
    <source>
        <dbReference type="Pfam" id="PF07484"/>
    </source>
</evidence>
<dbReference type="InterPro" id="IPR011083">
    <property type="entry name" value="Phage_tail_collar_dom"/>
</dbReference>
<feature type="region of interest" description="Disordered" evidence="1">
    <location>
        <begin position="135"/>
        <end position="182"/>
    </location>
</feature>
<proteinExistence type="predicted"/>
<accession>A0ABW6H7G7</accession>
<dbReference type="SUPFAM" id="SSF88874">
    <property type="entry name" value="Receptor-binding domain of short tail fibre protein gp12"/>
    <property type="match status" value="1"/>
</dbReference>
<feature type="compositionally biased region" description="Basic and acidic residues" evidence="1">
    <location>
        <begin position="86"/>
        <end position="95"/>
    </location>
</feature>
<dbReference type="EMBL" id="JBHYTS010000027">
    <property type="protein sequence ID" value="MFE1752580.1"/>
    <property type="molecule type" value="Genomic_DNA"/>
</dbReference>
<dbReference type="Gene3D" id="3.90.1340.10">
    <property type="entry name" value="Phage tail collar domain"/>
    <property type="match status" value="1"/>
</dbReference>
<comment type="caution">
    <text evidence="3">The sequence shown here is derived from an EMBL/GenBank/DDBJ whole genome shotgun (WGS) entry which is preliminary data.</text>
</comment>
<name>A0ABW6H7G7_9ACTN</name>
<feature type="region of interest" description="Disordered" evidence="1">
    <location>
        <begin position="86"/>
        <end position="117"/>
    </location>
</feature>
<gene>
    <name evidence="3" type="ORF">ACFW88_18890</name>
</gene>